<evidence type="ECO:0000256" key="1">
    <source>
        <dbReference type="SAM" id="Phobius"/>
    </source>
</evidence>
<dbReference type="EMBL" id="JARYMX010000003">
    <property type="protein sequence ID" value="KAJ9556455.1"/>
    <property type="molecule type" value="Genomic_DNA"/>
</dbReference>
<evidence type="ECO:0000313" key="2">
    <source>
        <dbReference type="EMBL" id="KAJ9556455.1"/>
    </source>
</evidence>
<keyword evidence="1" id="KW-0472">Membrane</keyword>
<comment type="caution">
    <text evidence="2">The sequence shown here is derived from an EMBL/GenBank/DDBJ whole genome shotgun (WGS) entry which is preliminary data.</text>
</comment>
<gene>
    <name evidence="2" type="ORF">OSB04_011069</name>
</gene>
<proteinExistence type="predicted"/>
<sequence length="73" mass="8727">MMPCQQTRHARVVKIFRLVRFPFVVMIINTVVIRAFILKDLFIRMNNHAHDCSNRKRNTKHISLNLVRMAHMP</sequence>
<accession>A0AA38T8Q8</accession>
<dbReference type="AlphaFoldDB" id="A0AA38T8Q8"/>
<keyword evidence="1" id="KW-1133">Transmembrane helix</keyword>
<reference evidence="2" key="1">
    <citation type="submission" date="2023-03" db="EMBL/GenBank/DDBJ databases">
        <title>Chromosome-scale reference genome and RAD-based genetic map of yellow starthistle (Centaurea solstitialis) reveal putative structural variation and QTLs associated with invader traits.</title>
        <authorList>
            <person name="Reatini B."/>
            <person name="Cang F.A."/>
            <person name="Jiang Q."/>
            <person name="Mckibben M.T.W."/>
            <person name="Barker M.S."/>
            <person name="Rieseberg L.H."/>
            <person name="Dlugosch K.M."/>
        </authorList>
    </citation>
    <scope>NUCLEOTIDE SEQUENCE</scope>
    <source>
        <strain evidence="2">CAN-66</strain>
        <tissue evidence="2">Leaf</tissue>
    </source>
</reference>
<feature type="transmembrane region" description="Helical" evidence="1">
    <location>
        <begin position="21"/>
        <end position="38"/>
    </location>
</feature>
<keyword evidence="3" id="KW-1185">Reference proteome</keyword>
<protein>
    <submittedName>
        <fullName evidence="2">Uncharacterized protein</fullName>
    </submittedName>
</protein>
<evidence type="ECO:0000313" key="3">
    <source>
        <dbReference type="Proteomes" id="UP001172457"/>
    </source>
</evidence>
<name>A0AA38T8Q8_9ASTR</name>
<keyword evidence="1" id="KW-0812">Transmembrane</keyword>
<dbReference type="Proteomes" id="UP001172457">
    <property type="component" value="Chromosome 3"/>
</dbReference>
<organism evidence="2 3">
    <name type="scientific">Centaurea solstitialis</name>
    <name type="common">yellow star-thistle</name>
    <dbReference type="NCBI Taxonomy" id="347529"/>
    <lineage>
        <taxon>Eukaryota</taxon>
        <taxon>Viridiplantae</taxon>
        <taxon>Streptophyta</taxon>
        <taxon>Embryophyta</taxon>
        <taxon>Tracheophyta</taxon>
        <taxon>Spermatophyta</taxon>
        <taxon>Magnoliopsida</taxon>
        <taxon>eudicotyledons</taxon>
        <taxon>Gunneridae</taxon>
        <taxon>Pentapetalae</taxon>
        <taxon>asterids</taxon>
        <taxon>campanulids</taxon>
        <taxon>Asterales</taxon>
        <taxon>Asteraceae</taxon>
        <taxon>Carduoideae</taxon>
        <taxon>Cardueae</taxon>
        <taxon>Centaureinae</taxon>
        <taxon>Centaurea</taxon>
    </lineage>
</organism>